<feature type="transmembrane region" description="Helical" evidence="6">
    <location>
        <begin position="440"/>
        <end position="462"/>
    </location>
</feature>
<name>A0A9J5ZXU0_SOLCO</name>
<feature type="transmembrane region" description="Helical" evidence="6">
    <location>
        <begin position="382"/>
        <end position="404"/>
    </location>
</feature>
<feature type="transmembrane region" description="Helical" evidence="6">
    <location>
        <begin position="292"/>
        <end position="320"/>
    </location>
</feature>
<dbReference type="Proteomes" id="UP000824120">
    <property type="component" value="Chromosome 3"/>
</dbReference>
<keyword evidence="8" id="KW-1185">Reference proteome</keyword>
<dbReference type="PANTHER" id="PTHR11206">
    <property type="entry name" value="MULTIDRUG RESISTANCE PROTEIN"/>
    <property type="match status" value="1"/>
</dbReference>
<comment type="caution">
    <text evidence="7">The sequence shown here is derived from an EMBL/GenBank/DDBJ whole genome shotgun (WGS) entry which is preliminary data.</text>
</comment>
<accession>A0A9J5ZXU0</accession>
<dbReference type="EMBL" id="JACXVP010000003">
    <property type="protein sequence ID" value="KAG5617056.1"/>
    <property type="molecule type" value="Genomic_DNA"/>
</dbReference>
<evidence type="ECO:0000256" key="2">
    <source>
        <dbReference type="ARBA" id="ARBA00010199"/>
    </source>
</evidence>
<evidence type="ECO:0000256" key="3">
    <source>
        <dbReference type="ARBA" id="ARBA00022692"/>
    </source>
</evidence>
<proteinExistence type="inferred from homology"/>
<evidence type="ECO:0000256" key="1">
    <source>
        <dbReference type="ARBA" id="ARBA00004141"/>
    </source>
</evidence>
<sequence>MEAPLLSGVNNQQQLIGLDGDYRPVNGLKEWWAVFWIETVKLWEIGGLIAFNILCQYGIFSLTVAFCGHLGAVELSAVSVAQNVIGTFSFGFMLGMGSALETLCGQAFGAGQIHMLGIYTQRSMVILLFSTLFLLPIYIFATPLLNLLGQEHDMAVLAGKFALFSIPELFSLAVAIPTSKFLQAQSKVGVLACIGFVVLVLHTLLLWLFLYVFNLGINGAALVFNITGWANAIAQLVYVVVWCKDGWTGWSLSALNEIWAFVRLSVASAVMLCLEIWYMTSIIVLTGQLKDAVIAVGSLSICMNINGWEAMLFIGINAAISIRVSNELGLGRPRATKYSVYITVFQSLLIGIFCMISVLAVRNHLAILYTNSKDLQQAVADLAWLLGITMLLNSVQPVISGVAIGGGWQGLVAYINLGSYYVFGIPLGYTLGYVANFGVVGLWGGMIAGLALQTLLLSFVLYRIDWSKEVAQSAERLRKWGGQDFESEKTLISEPTKDLPYE</sequence>
<evidence type="ECO:0000256" key="4">
    <source>
        <dbReference type="ARBA" id="ARBA00022989"/>
    </source>
</evidence>
<dbReference type="InterPro" id="IPR002528">
    <property type="entry name" value="MATE_fam"/>
</dbReference>
<keyword evidence="5 6" id="KW-0472">Membrane</keyword>
<comment type="subcellular location">
    <subcellularLocation>
        <location evidence="1">Membrane</location>
        <topology evidence="1">Multi-pass membrane protein</topology>
    </subcellularLocation>
</comment>
<dbReference type="AlphaFoldDB" id="A0A9J5ZXU0"/>
<dbReference type="GO" id="GO:0042910">
    <property type="term" value="F:xenobiotic transmembrane transporter activity"/>
    <property type="evidence" value="ECO:0007669"/>
    <property type="project" value="InterPro"/>
</dbReference>
<evidence type="ECO:0000313" key="8">
    <source>
        <dbReference type="Proteomes" id="UP000824120"/>
    </source>
</evidence>
<feature type="transmembrane region" description="Helical" evidence="6">
    <location>
        <begin position="125"/>
        <end position="148"/>
    </location>
</feature>
<dbReference type="Pfam" id="PF01554">
    <property type="entry name" value="MatE"/>
    <property type="match status" value="2"/>
</dbReference>
<dbReference type="GO" id="GO:1990961">
    <property type="term" value="P:xenobiotic detoxification by transmembrane export across the plasma membrane"/>
    <property type="evidence" value="ECO:0007669"/>
    <property type="project" value="InterPro"/>
</dbReference>
<evidence type="ECO:0000313" key="7">
    <source>
        <dbReference type="EMBL" id="KAG5617056.1"/>
    </source>
</evidence>
<keyword evidence="3 6" id="KW-0812">Transmembrane</keyword>
<reference evidence="7 8" key="1">
    <citation type="submission" date="2020-09" db="EMBL/GenBank/DDBJ databases">
        <title>De no assembly of potato wild relative species, Solanum commersonii.</title>
        <authorList>
            <person name="Cho K."/>
        </authorList>
    </citation>
    <scope>NUCLEOTIDE SEQUENCE [LARGE SCALE GENOMIC DNA]</scope>
    <source>
        <strain evidence="7">LZ3.2</strain>
        <tissue evidence="7">Leaf</tissue>
    </source>
</reference>
<feature type="transmembrane region" description="Helical" evidence="6">
    <location>
        <begin position="264"/>
        <end position="286"/>
    </location>
</feature>
<keyword evidence="4 6" id="KW-1133">Transmembrane helix</keyword>
<dbReference type="InterPro" id="IPR045069">
    <property type="entry name" value="MATE_euk"/>
</dbReference>
<evidence type="ECO:0000256" key="5">
    <source>
        <dbReference type="ARBA" id="ARBA00023136"/>
    </source>
</evidence>
<feature type="transmembrane region" description="Helical" evidence="6">
    <location>
        <begin position="411"/>
        <end position="434"/>
    </location>
</feature>
<dbReference type="CDD" id="cd13132">
    <property type="entry name" value="MATE_eukaryotic"/>
    <property type="match status" value="1"/>
</dbReference>
<feature type="transmembrane region" description="Helical" evidence="6">
    <location>
        <begin position="188"/>
        <end position="213"/>
    </location>
</feature>
<organism evidence="7 8">
    <name type="scientific">Solanum commersonii</name>
    <name type="common">Commerson's wild potato</name>
    <name type="synonym">Commerson's nightshade</name>
    <dbReference type="NCBI Taxonomy" id="4109"/>
    <lineage>
        <taxon>Eukaryota</taxon>
        <taxon>Viridiplantae</taxon>
        <taxon>Streptophyta</taxon>
        <taxon>Embryophyta</taxon>
        <taxon>Tracheophyta</taxon>
        <taxon>Spermatophyta</taxon>
        <taxon>Magnoliopsida</taxon>
        <taxon>eudicotyledons</taxon>
        <taxon>Gunneridae</taxon>
        <taxon>Pentapetalae</taxon>
        <taxon>asterids</taxon>
        <taxon>lamiids</taxon>
        <taxon>Solanales</taxon>
        <taxon>Solanaceae</taxon>
        <taxon>Solanoideae</taxon>
        <taxon>Solaneae</taxon>
        <taxon>Solanum</taxon>
    </lineage>
</organism>
<protein>
    <recommendedName>
        <fullName evidence="6">Protein DETOXIFICATION</fullName>
    </recommendedName>
    <alternativeName>
        <fullName evidence="6">Multidrug and toxic compound extrusion protein</fullName>
    </alternativeName>
</protein>
<feature type="transmembrane region" description="Helical" evidence="6">
    <location>
        <begin position="49"/>
        <end position="72"/>
    </location>
</feature>
<comment type="similarity">
    <text evidence="2 6">Belongs to the multi antimicrobial extrusion (MATE) (TC 2.A.66.1) family.</text>
</comment>
<feature type="transmembrane region" description="Helical" evidence="6">
    <location>
        <begin position="340"/>
        <end position="362"/>
    </location>
</feature>
<feature type="transmembrane region" description="Helical" evidence="6">
    <location>
        <begin position="154"/>
        <end position="176"/>
    </location>
</feature>
<dbReference type="GO" id="GO:0015297">
    <property type="term" value="F:antiporter activity"/>
    <property type="evidence" value="ECO:0007669"/>
    <property type="project" value="InterPro"/>
</dbReference>
<dbReference type="GO" id="GO:0016020">
    <property type="term" value="C:membrane"/>
    <property type="evidence" value="ECO:0007669"/>
    <property type="project" value="UniProtKB-SubCell"/>
</dbReference>
<evidence type="ECO:0000256" key="6">
    <source>
        <dbReference type="RuleBase" id="RU004914"/>
    </source>
</evidence>
<dbReference type="OrthoDB" id="2126698at2759"/>
<dbReference type="NCBIfam" id="TIGR00797">
    <property type="entry name" value="matE"/>
    <property type="match status" value="1"/>
</dbReference>
<feature type="transmembrane region" description="Helical" evidence="6">
    <location>
        <begin position="219"/>
        <end position="243"/>
    </location>
</feature>
<gene>
    <name evidence="7" type="ORF">H5410_016880</name>
</gene>